<dbReference type="Proteomes" id="UP000250321">
    <property type="component" value="Unassembled WGS sequence"/>
</dbReference>
<organism evidence="1 2">
    <name type="scientific">Prunus yedoensis var. nudiflora</name>
    <dbReference type="NCBI Taxonomy" id="2094558"/>
    <lineage>
        <taxon>Eukaryota</taxon>
        <taxon>Viridiplantae</taxon>
        <taxon>Streptophyta</taxon>
        <taxon>Embryophyta</taxon>
        <taxon>Tracheophyta</taxon>
        <taxon>Spermatophyta</taxon>
        <taxon>Magnoliopsida</taxon>
        <taxon>eudicotyledons</taxon>
        <taxon>Gunneridae</taxon>
        <taxon>Pentapetalae</taxon>
        <taxon>rosids</taxon>
        <taxon>fabids</taxon>
        <taxon>Rosales</taxon>
        <taxon>Rosaceae</taxon>
        <taxon>Amygdaloideae</taxon>
        <taxon>Amygdaleae</taxon>
        <taxon>Prunus</taxon>
    </lineage>
</organism>
<sequence>MDRCFLELQVDGEEAYQAFQRVIENANVIMATYEDPFLVMSRSIQRKEQSPFQLVCTDGLLL</sequence>
<dbReference type="EMBL" id="PJQY01001976">
    <property type="protein sequence ID" value="PQP97451.1"/>
    <property type="molecule type" value="Genomic_DNA"/>
</dbReference>
<comment type="caution">
    <text evidence="1">The sequence shown here is derived from an EMBL/GenBank/DDBJ whole genome shotgun (WGS) entry which is preliminary data.</text>
</comment>
<dbReference type="OrthoDB" id="10380313at2759"/>
<gene>
    <name evidence="1" type="ORF">Pyn_30904</name>
</gene>
<accession>A0A314XT65</accession>
<proteinExistence type="predicted"/>
<name>A0A314XT65_PRUYE</name>
<keyword evidence="2" id="KW-1185">Reference proteome</keyword>
<protein>
    <submittedName>
        <fullName evidence="1">Uncharacterized protein</fullName>
    </submittedName>
</protein>
<reference evidence="1 2" key="1">
    <citation type="submission" date="2018-02" db="EMBL/GenBank/DDBJ databases">
        <title>Draft genome of wild Prunus yedoensis var. nudiflora.</title>
        <authorList>
            <person name="Baek S."/>
            <person name="Kim J.-H."/>
            <person name="Choi K."/>
            <person name="Kim G.-B."/>
            <person name="Cho A."/>
            <person name="Jang H."/>
            <person name="Shin C.-H."/>
            <person name="Yu H.-J."/>
            <person name="Mun J.-H."/>
        </authorList>
    </citation>
    <scope>NUCLEOTIDE SEQUENCE [LARGE SCALE GENOMIC DNA]</scope>
    <source>
        <strain evidence="2">cv. Jeju island</strain>
        <tissue evidence="1">Leaf</tissue>
    </source>
</reference>
<dbReference type="AlphaFoldDB" id="A0A314XT65"/>
<dbReference type="STRING" id="2094558.A0A314XT65"/>
<evidence type="ECO:0000313" key="1">
    <source>
        <dbReference type="EMBL" id="PQP97451.1"/>
    </source>
</evidence>
<evidence type="ECO:0000313" key="2">
    <source>
        <dbReference type="Proteomes" id="UP000250321"/>
    </source>
</evidence>